<evidence type="ECO:0000256" key="5">
    <source>
        <dbReference type="SAM" id="MobiDB-lite"/>
    </source>
</evidence>
<dbReference type="InterPro" id="IPR022761">
    <property type="entry name" value="Fumarate_lyase_N"/>
</dbReference>
<feature type="region of interest" description="Disordered" evidence="5">
    <location>
        <begin position="499"/>
        <end position="519"/>
    </location>
</feature>
<reference evidence="7 8" key="1">
    <citation type="submission" date="2020-08" db="EMBL/GenBank/DDBJ databases">
        <title>Sequencing the genomes of 1000 actinobacteria strains.</title>
        <authorList>
            <person name="Klenk H.-P."/>
        </authorList>
    </citation>
    <scope>NUCLEOTIDE SEQUENCE [LARGE SCALE GENOMIC DNA]</scope>
    <source>
        <strain evidence="7 8">DSM 103125</strain>
    </source>
</reference>
<dbReference type="SUPFAM" id="SSF48557">
    <property type="entry name" value="L-aspartase-like"/>
    <property type="match status" value="1"/>
</dbReference>
<keyword evidence="3" id="KW-0028">Amino-acid biosynthesis</keyword>
<dbReference type="GO" id="GO:0042450">
    <property type="term" value="P:L-arginine biosynthetic process via ornithine"/>
    <property type="evidence" value="ECO:0007669"/>
    <property type="project" value="InterPro"/>
</dbReference>
<evidence type="ECO:0000256" key="1">
    <source>
        <dbReference type="ARBA" id="ARBA00004941"/>
    </source>
</evidence>
<dbReference type="UniPathway" id="UPA00068">
    <property type="reaction ID" value="UER00114"/>
</dbReference>
<dbReference type="PRINTS" id="PR00145">
    <property type="entry name" value="ARGSUCLYASE"/>
</dbReference>
<keyword evidence="4 7" id="KW-0456">Lyase</keyword>
<evidence type="ECO:0000256" key="2">
    <source>
        <dbReference type="ARBA" id="ARBA00012338"/>
    </source>
</evidence>
<dbReference type="PANTHER" id="PTHR43814:SF1">
    <property type="entry name" value="ARGININOSUCCINATE LYASE"/>
    <property type="match status" value="1"/>
</dbReference>
<dbReference type="InterPro" id="IPR000362">
    <property type="entry name" value="Fumarate_lyase_fam"/>
</dbReference>
<proteinExistence type="predicted"/>
<keyword evidence="8" id="KW-1185">Reference proteome</keyword>
<comment type="caution">
    <text evidence="7">The sequence shown here is derived from an EMBL/GenBank/DDBJ whole genome shotgun (WGS) entry which is preliminary data.</text>
</comment>
<dbReference type="Gene3D" id="1.10.275.10">
    <property type="entry name" value="Fumarase/aspartase (N-terminal domain)"/>
    <property type="match status" value="1"/>
</dbReference>
<dbReference type="RefSeq" id="WP_229687290.1">
    <property type="nucleotide sequence ID" value="NZ_BMNF01000004.1"/>
</dbReference>
<organism evidence="7 8">
    <name type="scientific">Micromonospora parathelypteridis</name>
    <dbReference type="NCBI Taxonomy" id="1839617"/>
    <lineage>
        <taxon>Bacteria</taxon>
        <taxon>Bacillati</taxon>
        <taxon>Actinomycetota</taxon>
        <taxon>Actinomycetes</taxon>
        <taxon>Micromonosporales</taxon>
        <taxon>Micromonosporaceae</taxon>
        <taxon>Micromonospora</taxon>
    </lineage>
</organism>
<accession>A0A840W458</accession>
<protein>
    <recommendedName>
        <fullName evidence="2">argininosuccinate lyase</fullName>
        <ecNumber evidence="2">4.3.2.1</ecNumber>
    </recommendedName>
</protein>
<dbReference type="EC" id="4.3.2.1" evidence="2"/>
<comment type="pathway">
    <text evidence="1">Amino-acid biosynthesis; L-arginine biosynthesis; L-arginine from L-ornithine and carbamoyl phosphate: step 3/3.</text>
</comment>
<feature type="domain" description="Fumarate lyase N-terminal" evidence="6">
    <location>
        <begin position="94"/>
        <end position="300"/>
    </location>
</feature>
<dbReference type="GO" id="GO:0004056">
    <property type="term" value="F:argininosuccinate lyase activity"/>
    <property type="evidence" value="ECO:0007669"/>
    <property type="project" value="UniProtKB-EC"/>
</dbReference>
<dbReference type="Proteomes" id="UP000586947">
    <property type="component" value="Unassembled WGS sequence"/>
</dbReference>
<evidence type="ECO:0000313" key="7">
    <source>
        <dbReference type="EMBL" id="MBB5480814.1"/>
    </source>
</evidence>
<evidence type="ECO:0000313" key="8">
    <source>
        <dbReference type="Proteomes" id="UP000586947"/>
    </source>
</evidence>
<dbReference type="Gene3D" id="1.20.200.10">
    <property type="entry name" value="Fumarase/aspartase (Central domain)"/>
    <property type="match status" value="1"/>
</dbReference>
<dbReference type="InterPro" id="IPR024083">
    <property type="entry name" value="Fumarase/histidase_N"/>
</dbReference>
<gene>
    <name evidence="7" type="ORF">HNR20_005319</name>
</gene>
<evidence type="ECO:0000256" key="4">
    <source>
        <dbReference type="ARBA" id="ARBA00023239"/>
    </source>
</evidence>
<dbReference type="GO" id="GO:0005829">
    <property type="term" value="C:cytosol"/>
    <property type="evidence" value="ECO:0007669"/>
    <property type="project" value="TreeGrafter"/>
</dbReference>
<dbReference type="InterPro" id="IPR008948">
    <property type="entry name" value="L-Aspartase-like"/>
</dbReference>
<evidence type="ECO:0000259" key="6">
    <source>
        <dbReference type="Pfam" id="PF00206"/>
    </source>
</evidence>
<sequence>MTSQQAAVMTGRVALGPSAIVHEEVLDPQFRYDLVHYLPHYIASEKVLLLEYRRLGILDAGVCRDIGAALSAVTPGDLVADPTANLSDLAFAIERQVSSVVTGKRATAWHVDRSRNDLQATAQLLAARAEIVRLVRSLLDCAAAATRLADRYSDDPMPGYTHLQPAQVITAGFYFGALAEHILTTLQLLEQLYARIDQSPLGSGAMAGQDLPWDRARMANLLGLRAPVPHALVGVAGRLWQLELAGTCSTFGVVLSRFVTDLMMWCGAEYGYFELPDELAGISSAMPQKKNYPILERIRGRTAHLTSWYVDVALAQRSTPYSNTVEVSKEAAAGQAVALSGLRGTLRLLTAVLDNLRLDRGRALGRSREEHLGAFALANDLTLRHGVPWRCAQVLTGRYISALIADGRPPGEGDASLLRRLAAEDGYDIPDAERILADVADPVALLSRKTSTGSANPVHVRALLDGQRGRVTEATKAWTQHEAAAAMAVDSVDSELGLPTGEPRPSYFNDLCPTSHGEG</sequence>
<dbReference type="EMBL" id="JACHDP010000001">
    <property type="protein sequence ID" value="MBB5480814.1"/>
    <property type="molecule type" value="Genomic_DNA"/>
</dbReference>
<dbReference type="AlphaFoldDB" id="A0A840W458"/>
<dbReference type="InterPro" id="IPR009049">
    <property type="entry name" value="Argininosuccinate_lyase"/>
</dbReference>
<evidence type="ECO:0000256" key="3">
    <source>
        <dbReference type="ARBA" id="ARBA00022571"/>
    </source>
</evidence>
<dbReference type="Gene3D" id="1.10.40.30">
    <property type="entry name" value="Fumarase/aspartase (C-terminal domain)"/>
    <property type="match status" value="1"/>
</dbReference>
<dbReference type="PANTHER" id="PTHR43814">
    <property type="entry name" value="ARGININOSUCCINATE LYASE"/>
    <property type="match status" value="1"/>
</dbReference>
<keyword evidence="3" id="KW-0055">Arginine biosynthesis</keyword>
<dbReference type="PRINTS" id="PR00149">
    <property type="entry name" value="FUMRATELYASE"/>
</dbReference>
<name>A0A840W458_9ACTN</name>
<dbReference type="Pfam" id="PF00206">
    <property type="entry name" value="Lyase_1"/>
    <property type="match status" value="1"/>
</dbReference>